<dbReference type="PROSITE" id="PS50297">
    <property type="entry name" value="ANK_REP_REGION"/>
    <property type="match status" value="1"/>
</dbReference>
<dbReference type="PANTHER" id="PTHR20923">
    <property type="entry name" value="BAT4 PROTEIN-RELATED"/>
    <property type="match status" value="1"/>
</dbReference>
<dbReference type="FunCoup" id="E0VQ53">
    <property type="interactions" value="117"/>
</dbReference>
<dbReference type="InterPro" id="IPR036770">
    <property type="entry name" value="Ankyrin_rpt-contain_sf"/>
</dbReference>
<dbReference type="OMA" id="QGWDQEH"/>
<organism>
    <name type="scientific">Pediculus humanus subsp. corporis</name>
    <name type="common">Body louse</name>
    <dbReference type="NCBI Taxonomy" id="121224"/>
    <lineage>
        <taxon>Eukaryota</taxon>
        <taxon>Metazoa</taxon>
        <taxon>Ecdysozoa</taxon>
        <taxon>Arthropoda</taxon>
        <taxon>Hexapoda</taxon>
        <taxon>Insecta</taxon>
        <taxon>Pterygota</taxon>
        <taxon>Neoptera</taxon>
        <taxon>Paraneoptera</taxon>
        <taxon>Psocodea</taxon>
        <taxon>Troctomorpha</taxon>
        <taxon>Phthiraptera</taxon>
        <taxon>Anoplura</taxon>
        <taxon>Pediculidae</taxon>
        <taxon>Pediculus</taxon>
    </lineage>
</organism>
<dbReference type="Pfam" id="PF01585">
    <property type="entry name" value="G-patch"/>
    <property type="match status" value="1"/>
</dbReference>
<feature type="domain" description="G-patch" evidence="2">
    <location>
        <begin position="213"/>
        <end position="259"/>
    </location>
</feature>
<dbReference type="Proteomes" id="UP000009046">
    <property type="component" value="Unassembled WGS sequence"/>
</dbReference>
<dbReference type="RefSeq" id="XP_002428247.1">
    <property type="nucleotide sequence ID" value="XM_002428202.1"/>
</dbReference>
<dbReference type="EMBL" id="AAZO01008543">
    <property type="status" value="NOT_ANNOTATED_CDS"/>
    <property type="molecule type" value="Genomic_DNA"/>
</dbReference>
<dbReference type="Pfam" id="PF12796">
    <property type="entry name" value="Ank_2"/>
    <property type="match status" value="1"/>
</dbReference>
<reference evidence="4" key="3">
    <citation type="submission" date="2020-05" db="UniProtKB">
        <authorList>
            <consortium name="EnsemblMetazoa"/>
        </authorList>
    </citation>
    <scope>IDENTIFICATION</scope>
    <source>
        <strain evidence="4">USDA</strain>
    </source>
</reference>
<dbReference type="PROSITE" id="PS50174">
    <property type="entry name" value="G_PATCH"/>
    <property type="match status" value="1"/>
</dbReference>
<dbReference type="STRING" id="121224.E0VQ53"/>
<dbReference type="CTD" id="8233627"/>
<evidence type="ECO:0000256" key="1">
    <source>
        <dbReference type="PROSITE-ProRule" id="PRU00023"/>
    </source>
</evidence>
<evidence type="ECO:0000313" key="3">
    <source>
        <dbReference type="EMBL" id="EEB15509.1"/>
    </source>
</evidence>
<dbReference type="InParanoid" id="E0VQ53"/>
<dbReference type="InterPro" id="IPR039146">
    <property type="entry name" value="GPANK1"/>
</dbReference>
<gene>
    <name evidence="4" type="primary">8233627</name>
    <name evidence="3" type="ORF">Phum_PHUM372050</name>
</gene>
<evidence type="ECO:0000313" key="4">
    <source>
        <dbReference type="EnsemblMetazoa" id="PHUM372050-PA"/>
    </source>
</evidence>
<dbReference type="Gene3D" id="1.25.40.20">
    <property type="entry name" value="Ankyrin repeat-containing domain"/>
    <property type="match status" value="1"/>
</dbReference>
<dbReference type="VEuPathDB" id="VectorBase:PHUM372050"/>
<keyword evidence="5" id="KW-1185">Reference proteome</keyword>
<dbReference type="InterPro" id="IPR000467">
    <property type="entry name" value="G_patch_dom"/>
</dbReference>
<evidence type="ECO:0000259" key="2">
    <source>
        <dbReference type="PROSITE" id="PS50174"/>
    </source>
</evidence>
<dbReference type="EMBL" id="DS235389">
    <property type="protein sequence ID" value="EEB15509.1"/>
    <property type="molecule type" value="Genomic_DNA"/>
</dbReference>
<sequence>MSHYYYHFGLKQKVFVKEVENCEDASLKLTELSHSDGEKTKELYENLSNPINETTKDNDLLLMAQNNDIKGLKLFFSMKSNINPNIKDDFGWTPLMCACCSGAEDAVRLLLQKGADPFVKDKTGNSAIKIATLKKYDSIVSLISNFSRNNNISHNNNSNKSDTNLKNKKESVPRYFCDSCNQEFLTSKEKHESSTVHLFNSNHKKPVHYVIPESNKGFQILLKKGWNKEKGLGPEGNGILFPIKAIVKKNRHGIGVPNNKRNIKKLPLINYENKNKTEILNRELKEKHFEKNFRREFL</sequence>
<dbReference type="PANTHER" id="PTHR20923:SF1">
    <property type="entry name" value="G PATCH DOMAIN AND ANKYRIN REPEAT-CONTAINING PROTEIN 1"/>
    <property type="match status" value="1"/>
</dbReference>
<accession>E0VQ53</accession>
<evidence type="ECO:0000313" key="5">
    <source>
        <dbReference type="Proteomes" id="UP000009046"/>
    </source>
</evidence>
<dbReference type="OrthoDB" id="4735278at2759"/>
<dbReference type="SMART" id="SM00443">
    <property type="entry name" value="G_patch"/>
    <property type="match status" value="1"/>
</dbReference>
<reference evidence="3" key="2">
    <citation type="submission" date="2007-04" db="EMBL/GenBank/DDBJ databases">
        <title>The genome of the human body louse.</title>
        <authorList>
            <consortium name="The Human Body Louse Genome Consortium"/>
            <person name="Kirkness E."/>
            <person name="Walenz B."/>
            <person name="Hass B."/>
            <person name="Bruggner R."/>
            <person name="Strausberg R."/>
        </authorList>
    </citation>
    <scope>NUCLEOTIDE SEQUENCE</scope>
    <source>
        <strain evidence="3">USDA</strain>
    </source>
</reference>
<dbReference type="GO" id="GO:0003676">
    <property type="term" value="F:nucleic acid binding"/>
    <property type="evidence" value="ECO:0007669"/>
    <property type="project" value="InterPro"/>
</dbReference>
<dbReference type="SMART" id="SM00248">
    <property type="entry name" value="ANK"/>
    <property type="match status" value="3"/>
</dbReference>
<dbReference type="KEGG" id="phu:Phum_PHUM372050"/>
<feature type="repeat" description="ANK" evidence="1">
    <location>
        <begin position="90"/>
        <end position="122"/>
    </location>
</feature>
<protein>
    <recommendedName>
        <fullName evidence="2">G-patch domain-containing protein</fullName>
    </recommendedName>
</protein>
<dbReference type="EnsemblMetazoa" id="PHUM372050-RA">
    <property type="protein sequence ID" value="PHUM372050-PA"/>
    <property type="gene ID" value="PHUM372050"/>
</dbReference>
<name>E0VQ53_PEDHC</name>
<dbReference type="SUPFAM" id="SSF48403">
    <property type="entry name" value="Ankyrin repeat"/>
    <property type="match status" value="1"/>
</dbReference>
<dbReference type="AlphaFoldDB" id="E0VQ53"/>
<proteinExistence type="predicted"/>
<keyword evidence="1" id="KW-0040">ANK repeat</keyword>
<reference evidence="3" key="1">
    <citation type="submission" date="2007-04" db="EMBL/GenBank/DDBJ databases">
        <title>Annotation of Pediculus humanus corporis strain USDA.</title>
        <authorList>
            <person name="Kirkness E."/>
            <person name="Hannick L."/>
            <person name="Hass B."/>
            <person name="Bruggner R."/>
            <person name="Lawson D."/>
            <person name="Bidwell S."/>
            <person name="Joardar V."/>
            <person name="Caler E."/>
            <person name="Walenz B."/>
            <person name="Inman J."/>
            <person name="Schobel S."/>
            <person name="Galinsky K."/>
            <person name="Amedeo P."/>
            <person name="Strausberg R."/>
        </authorList>
    </citation>
    <scope>NUCLEOTIDE SEQUENCE</scope>
    <source>
        <strain evidence="3">USDA</strain>
    </source>
</reference>
<dbReference type="PROSITE" id="PS50088">
    <property type="entry name" value="ANK_REPEAT"/>
    <property type="match status" value="1"/>
</dbReference>
<dbReference type="eggNOG" id="KOG2384">
    <property type="taxonomic scope" value="Eukaryota"/>
</dbReference>
<dbReference type="InterPro" id="IPR002110">
    <property type="entry name" value="Ankyrin_rpt"/>
</dbReference>
<dbReference type="HOGENOM" id="CLU_048068_2_0_1"/>
<dbReference type="GeneID" id="8233627"/>